<dbReference type="Proteomes" id="UP000189810">
    <property type="component" value="Chromosome I"/>
</dbReference>
<dbReference type="RefSeq" id="WP_079653245.1">
    <property type="nucleotide sequence ID" value="NZ_LT670846.1"/>
</dbReference>
<name>A0A1M6Q0T9_9AQUI</name>
<keyword evidence="1" id="KW-0175">Coiled coil</keyword>
<proteinExistence type="predicted"/>
<keyword evidence="2" id="KW-0472">Membrane</keyword>
<keyword evidence="2" id="KW-1133">Transmembrane helix</keyword>
<evidence type="ECO:0000313" key="4">
    <source>
        <dbReference type="Proteomes" id="UP000189810"/>
    </source>
</evidence>
<feature type="coiled-coil region" evidence="1">
    <location>
        <begin position="69"/>
        <end position="103"/>
    </location>
</feature>
<accession>A0A1M6Q0T9</accession>
<dbReference type="AlphaFoldDB" id="A0A1M6Q0T9"/>
<evidence type="ECO:0000313" key="3">
    <source>
        <dbReference type="EMBL" id="SHK13726.1"/>
    </source>
</evidence>
<evidence type="ECO:0000256" key="2">
    <source>
        <dbReference type="SAM" id="Phobius"/>
    </source>
</evidence>
<gene>
    <name evidence="3" type="ORF">SAMN05444391_0028</name>
</gene>
<sequence length="207" mass="24125">MIKINLLGDQRRKEVKTQRFAIKIGEVKDLFKIDKSFYYLAVVLWLIPFFMLAYYIKLKDENSKLLSDISSLNLQKSKLLEAYKKQQEEKKILEESISKLTKEIEEINFGKTVLVGLKEYYKPFNALLYSSVETLPNTAWVSSYKQELDLDSGKISLEMQLKSLDYFVVDSYVKRMSPAVVSSIERSPSKTGYDVYSVNLKLEREVR</sequence>
<organism evidence="3 4">
    <name type="scientific">Thermocrinis minervae</name>
    <dbReference type="NCBI Taxonomy" id="381751"/>
    <lineage>
        <taxon>Bacteria</taxon>
        <taxon>Pseudomonadati</taxon>
        <taxon>Aquificota</taxon>
        <taxon>Aquificia</taxon>
        <taxon>Aquificales</taxon>
        <taxon>Aquificaceae</taxon>
        <taxon>Thermocrinis</taxon>
    </lineage>
</organism>
<dbReference type="EMBL" id="LT670846">
    <property type="protein sequence ID" value="SHK13726.1"/>
    <property type="molecule type" value="Genomic_DNA"/>
</dbReference>
<reference evidence="3 4" key="1">
    <citation type="submission" date="2016-11" db="EMBL/GenBank/DDBJ databases">
        <authorList>
            <person name="Jaros S."/>
            <person name="Januszkiewicz K."/>
            <person name="Wedrychowicz H."/>
        </authorList>
    </citation>
    <scope>NUCLEOTIDE SEQUENCE [LARGE SCALE GENOMIC DNA]</scope>
    <source>
        <strain evidence="3 4">DSM 19557</strain>
    </source>
</reference>
<evidence type="ECO:0000256" key="1">
    <source>
        <dbReference type="SAM" id="Coils"/>
    </source>
</evidence>
<dbReference type="OrthoDB" id="9844212at2"/>
<feature type="transmembrane region" description="Helical" evidence="2">
    <location>
        <begin position="37"/>
        <end position="56"/>
    </location>
</feature>
<keyword evidence="4" id="KW-1185">Reference proteome</keyword>
<keyword evidence="2" id="KW-0812">Transmembrane</keyword>
<protein>
    <submittedName>
        <fullName evidence="3">Uncharacterized protein</fullName>
    </submittedName>
</protein>
<dbReference type="STRING" id="381751.SAMN05444391_0028"/>